<organism evidence="1">
    <name type="scientific">Vitis vinifera</name>
    <name type="common">Grape</name>
    <dbReference type="NCBI Taxonomy" id="29760"/>
    <lineage>
        <taxon>Eukaryota</taxon>
        <taxon>Viridiplantae</taxon>
        <taxon>Streptophyta</taxon>
        <taxon>Embryophyta</taxon>
        <taxon>Tracheophyta</taxon>
        <taxon>Spermatophyta</taxon>
        <taxon>Magnoliopsida</taxon>
        <taxon>eudicotyledons</taxon>
        <taxon>Gunneridae</taxon>
        <taxon>Pentapetalae</taxon>
        <taxon>rosids</taxon>
        <taxon>Vitales</taxon>
        <taxon>Vitaceae</taxon>
        <taxon>Viteae</taxon>
        <taxon>Vitis</taxon>
    </lineage>
</organism>
<gene>
    <name evidence="1" type="ORF">VITISV_021326</name>
</gene>
<sequence>MGFICKWEKRPLLLALDSDSAKVIKSTLEWLFKLYSLGLIRGVVDGKGMIEEVCKLANNGEEAVHLTVLKICAKAVFAHIMSIVFTIMKKDLTEVGIWTVSSFIYEVMEVSEGNASMMVEVLNGSKCDGKTEVDNGEMENGSKGSSYHLFRYKISYDFDL</sequence>
<reference evidence="1" key="1">
    <citation type="journal article" date="2007" name="PLoS ONE">
        <title>The first genome sequence of an elite grapevine cultivar (Pinot noir Vitis vinifera L.): coping with a highly heterozygous genome.</title>
        <authorList>
            <person name="Velasco R."/>
            <person name="Zharkikh A."/>
            <person name="Troggio M."/>
            <person name="Cartwright D.A."/>
            <person name="Cestaro A."/>
            <person name="Pruss D."/>
            <person name="Pindo M."/>
            <person name="FitzGerald L.M."/>
            <person name="Vezzulli S."/>
            <person name="Reid J."/>
            <person name="Malacarne G."/>
            <person name="Iliev D."/>
            <person name="Coppola G."/>
            <person name="Wardell B."/>
            <person name="Micheletti D."/>
            <person name="Macalma T."/>
            <person name="Facci M."/>
            <person name="Mitchell J.T."/>
            <person name="Perazzolli M."/>
            <person name="Eldredge G."/>
            <person name="Gatto P."/>
            <person name="Oyzerski R."/>
            <person name="Moretto M."/>
            <person name="Gutin N."/>
            <person name="Stefanini M."/>
            <person name="Chen Y."/>
            <person name="Segala C."/>
            <person name="Davenport C."/>
            <person name="Dematte L."/>
            <person name="Mraz A."/>
            <person name="Battilana J."/>
            <person name="Stormo K."/>
            <person name="Costa F."/>
            <person name="Tao Q."/>
            <person name="Si-Ammour A."/>
            <person name="Harkins T."/>
            <person name="Lackey A."/>
            <person name="Perbost C."/>
            <person name="Taillon B."/>
            <person name="Stella A."/>
            <person name="Solovyev V."/>
            <person name="Fawcett J.A."/>
            <person name="Sterck L."/>
            <person name="Vandepoele K."/>
            <person name="Grando S.M."/>
            <person name="Toppo S."/>
            <person name="Moser C."/>
            <person name="Lanchbury J."/>
            <person name="Bogden R."/>
            <person name="Skolnick M."/>
            <person name="Sgaramella V."/>
            <person name="Bhatnagar S.K."/>
            <person name="Fontana P."/>
            <person name="Gutin A."/>
            <person name="Van de Peer Y."/>
            <person name="Salamini F."/>
            <person name="Viola R."/>
        </authorList>
    </citation>
    <scope>NUCLEOTIDE SEQUENCE</scope>
</reference>
<dbReference type="ExpressionAtlas" id="A5BRQ0">
    <property type="expression patterns" value="baseline and differential"/>
</dbReference>
<evidence type="ECO:0000313" key="1">
    <source>
        <dbReference type="EMBL" id="CAN72631.1"/>
    </source>
</evidence>
<protein>
    <submittedName>
        <fullName evidence="1">Uncharacterized protein</fullName>
    </submittedName>
</protein>
<name>A5BRQ0_VITVI</name>
<accession>A5BRQ0</accession>
<dbReference type="AlphaFoldDB" id="A5BRQ0"/>
<dbReference type="EMBL" id="AM468632">
    <property type="protein sequence ID" value="CAN72631.1"/>
    <property type="molecule type" value="Genomic_DNA"/>
</dbReference>
<proteinExistence type="predicted"/>